<dbReference type="EMBL" id="NEXH01000026">
    <property type="protein sequence ID" value="PSN94351.1"/>
    <property type="molecule type" value="Genomic_DNA"/>
</dbReference>
<keyword evidence="1" id="KW-0472">Membrane</keyword>
<comment type="caution">
    <text evidence="2">The sequence shown here is derived from an EMBL/GenBank/DDBJ whole genome shotgun (WGS) entry which is preliminary data.</text>
</comment>
<sequence length="103" mass="10573">MRAPYVVGASGHEHDFAAAPFLSYASEGSDTKRNEGSGWTALASLVLAFLCCGLPLVLVALGGVVGSVSRQPLVMAGGVAIVAAGVGGYLFSRRRAKKEECCD</sequence>
<gene>
    <name evidence="2" type="ORF">B9Q06_09400</name>
</gene>
<dbReference type="AlphaFoldDB" id="A0A2R6B6R3"/>
<dbReference type="Gene3D" id="1.10.287.910">
    <property type="entry name" value="bacterial mercury transporter, merf"/>
    <property type="match status" value="1"/>
</dbReference>
<feature type="transmembrane region" description="Helical" evidence="1">
    <location>
        <begin position="73"/>
        <end position="91"/>
    </location>
</feature>
<feature type="transmembrane region" description="Helical" evidence="1">
    <location>
        <begin position="39"/>
        <end position="61"/>
    </location>
</feature>
<accession>A0A2R6B6R3</accession>
<evidence type="ECO:0000256" key="1">
    <source>
        <dbReference type="SAM" id="Phobius"/>
    </source>
</evidence>
<reference evidence="2 3" key="1">
    <citation type="submission" date="2017-04" db="EMBL/GenBank/DDBJ databases">
        <title>Novel microbial lineages endemic to geothermal iron-oxide mats fill important gaps in the evolutionary history of Archaea.</title>
        <authorList>
            <person name="Jay Z.J."/>
            <person name="Beam J.P."/>
            <person name="Dlakic M."/>
            <person name="Rusch D.B."/>
            <person name="Kozubal M.A."/>
            <person name="Inskeep W.P."/>
        </authorList>
    </citation>
    <scope>NUCLEOTIDE SEQUENCE [LARGE SCALE GENOMIC DNA]</scope>
    <source>
        <strain evidence="2">ECH_B_2</strain>
    </source>
</reference>
<keyword evidence="1" id="KW-0812">Transmembrane</keyword>
<evidence type="ECO:0000313" key="3">
    <source>
        <dbReference type="Proteomes" id="UP000241284"/>
    </source>
</evidence>
<name>A0A2R6B6R3_9ARCH</name>
<protein>
    <submittedName>
        <fullName evidence="2">Uncharacterized protein</fullName>
    </submittedName>
</protein>
<dbReference type="Proteomes" id="UP000241284">
    <property type="component" value="Unassembled WGS sequence"/>
</dbReference>
<proteinExistence type="predicted"/>
<evidence type="ECO:0000313" key="2">
    <source>
        <dbReference type="EMBL" id="PSN94351.1"/>
    </source>
</evidence>
<organism evidence="2 3">
    <name type="scientific">Candidatus Marsarchaeota G2 archaeon ECH_B_2</name>
    <dbReference type="NCBI Taxonomy" id="1978160"/>
    <lineage>
        <taxon>Archaea</taxon>
        <taxon>Candidatus Marsarchaeota</taxon>
        <taxon>Candidatus Marsarchaeota group 2</taxon>
    </lineage>
</organism>
<keyword evidence="1" id="KW-1133">Transmembrane helix</keyword>